<reference evidence="1" key="1">
    <citation type="submission" date="2019-11" db="EMBL/GenBank/DDBJ databases">
        <title>Nori genome reveals adaptations in red seaweeds to the harsh intertidal environment.</title>
        <authorList>
            <person name="Wang D."/>
            <person name="Mao Y."/>
        </authorList>
    </citation>
    <scope>NUCLEOTIDE SEQUENCE</scope>
    <source>
        <tissue evidence="1">Gametophyte</tissue>
    </source>
</reference>
<evidence type="ECO:0000313" key="1">
    <source>
        <dbReference type="EMBL" id="KAK1863733.1"/>
    </source>
</evidence>
<comment type="caution">
    <text evidence="1">The sequence shown here is derived from an EMBL/GenBank/DDBJ whole genome shotgun (WGS) entry which is preliminary data.</text>
</comment>
<evidence type="ECO:0000313" key="2">
    <source>
        <dbReference type="Proteomes" id="UP000798662"/>
    </source>
</evidence>
<keyword evidence="2" id="KW-1185">Reference proteome</keyword>
<name>A0ACC3C1R9_PYRYE</name>
<dbReference type="Proteomes" id="UP000798662">
    <property type="component" value="Chromosome 2"/>
</dbReference>
<proteinExistence type="predicted"/>
<accession>A0ACC3C1R9</accession>
<organism evidence="1 2">
    <name type="scientific">Pyropia yezoensis</name>
    <name type="common">Susabi-nori</name>
    <name type="synonym">Porphyra yezoensis</name>
    <dbReference type="NCBI Taxonomy" id="2788"/>
    <lineage>
        <taxon>Eukaryota</taxon>
        <taxon>Rhodophyta</taxon>
        <taxon>Bangiophyceae</taxon>
        <taxon>Bangiales</taxon>
        <taxon>Bangiaceae</taxon>
        <taxon>Pyropia</taxon>
    </lineage>
</organism>
<protein>
    <submittedName>
        <fullName evidence="1">Uncharacterized protein</fullName>
    </submittedName>
</protein>
<dbReference type="EMBL" id="CM020619">
    <property type="protein sequence ID" value="KAK1863733.1"/>
    <property type="molecule type" value="Genomic_DNA"/>
</dbReference>
<sequence>MQGVGVPTTSLAPWQTMPGRGGRSSGAARDPPPPTPVWTPSVKPFTAPAGKQCATNRLAISVEGTPFVCVAPIRIGKMAIQSAYNLVDFTHRGWQTFNDWANVAYVQDAANRLYLCTTMGDEGRTRLRGDRHAKTTLHTPGDATWYVQDDTTAKNPRDRYGVAPATAAQGGGSVLRAINTWADTTTDGWCVAASEEMTLHFDNMVHLKGVAFLRGGHAWPRSGGGKGYSMTAARSLYREPWLLAGCRSCSKMSLYKKGQNPRLRNIKLKHVRDVVVGKGRSPVRGHKVTVHYTLRLASGRKVDSSGNRPFTFRLGVGDVIKGWDLGVVGMKVGGQRSLVVPGKLGYGARGAPPDIPPNATLCFDIQLLKCM</sequence>
<gene>
    <name evidence="1" type="ORF">I4F81_006287</name>
</gene>